<evidence type="ECO:0000256" key="4">
    <source>
        <dbReference type="ARBA" id="ARBA00023014"/>
    </source>
</evidence>
<gene>
    <name evidence="8" type="primary">GRX5</name>
    <name evidence="8" type="ORF">MCUN1_003032</name>
</gene>
<evidence type="ECO:0000256" key="2">
    <source>
        <dbReference type="ARBA" id="ARBA00022723"/>
    </source>
</evidence>
<dbReference type="FunFam" id="3.40.30.10:FF:000005">
    <property type="entry name" value="Glutaredoxin 5"/>
    <property type="match status" value="1"/>
</dbReference>
<keyword evidence="9" id="KW-1185">Reference proteome</keyword>
<dbReference type="SUPFAM" id="SSF52833">
    <property type="entry name" value="Thioredoxin-like"/>
    <property type="match status" value="1"/>
</dbReference>
<evidence type="ECO:0000313" key="9">
    <source>
        <dbReference type="Proteomes" id="UP001219933"/>
    </source>
</evidence>
<dbReference type="GO" id="GO:0051537">
    <property type="term" value="F:2 iron, 2 sulfur cluster binding"/>
    <property type="evidence" value="ECO:0007669"/>
    <property type="project" value="UniProtKB-KW"/>
</dbReference>
<organism evidence="8 9">
    <name type="scientific">Malassezia cuniculi</name>
    <dbReference type="NCBI Taxonomy" id="948313"/>
    <lineage>
        <taxon>Eukaryota</taxon>
        <taxon>Fungi</taxon>
        <taxon>Dikarya</taxon>
        <taxon>Basidiomycota</taxon>
        <taxon>Ustilaginomycotina</taxon>
        <taxon>Malasseziomycetes</taxon>
        <taxon>Malasseziales</taxon>
        <taxon>Malasseziaceae</taxon>
        <taxon>Malassezia</taxon>
    </lineage>
</organism>
<dbReference type="EMBL" id="CP119880">
    <property type="protein sequence ID" value="WFD36156.1"/>
    <property type="molecule type" value="Genomic_DNA"/>
</dbReference>
<dbReference type="InterPro" id="IPR033658">
    <property type="entry name" value="GRX_PICOT-like"/>
</dbReference>
<dbReference type="InterPro" id="IPR036249">
    <property type="entry name" value="Thioredoxin-like_sf"/>
</dbReference>
<keyword evidence="5" id="KW-0676">Redox-active center</keyword>
<evidence type="ECO:0000259" key="7">
    <source>
        <dbReference type="Pfam" id="PF00462"/>
    </source>
</evidence>
<dbReference type="AlphaFoldDB" id="A0AAF0EST1"/>
<dbReference type="GO" id="GO:0044571">
    <property type="term" value="P:[2Fe-2S] cluster assembly"/>
    <property type="evidence" value="ECO:0007669"/>
    <property type="project" value="UniProtKB-ARBA"/>
</dbReference>
<dbReference type="GO" id="GO:0015036">
    <property type="term" value="F:disulfide oxidoreductase activity"/>
    <property type="evidence" value="ECO:0007669"/>
    <property type="project" value="UniProtKB-ARBA"/>
</dbReference>
<dbReference type="InterPro" id="IPR004480">
    <property type="entry name" value="Monothiol_GRX-rel"/>
</dbReference>
<dbReference type="InterPro" id="IPR002109">
    <property type="entry name" value="Glutaredoxin"/>
</dbReference>
<evidence type="ECO:0000313" key="8">
    <source>
        <dbReference type="EMBL" id="WFD36156.1"/>
    </source>
</evidence>
<keyword evidence="1" id="KW-0001">2Fe-2S</keyword>
<dbReference type="GO" id="GO:0005759">
    <property type="term" value="C:mitochondrial matrix"/>
    <property type="evidence" value="ECO:0007669"/>
    <property type="project" value="TreeGrafter"/>
</dbReference>
<keyword evidence="3" id="KW-0408">Iron</keyword>
<dbReference type="PROSITE" id="PS51354">
    <property type="entry name" value="GLUTAREDOXIN_2"/>
    <property type="match status" value="1"/>
</dbReference>
<dbReference type="PANTHER" id="PTHR10293">
    <property type="entry name" value="GLUTAREDOXIN FAMILY MEMBER"/>
    <property type="match status" value="1"/>
</dbReference>
<dbReference type="CDD" id="cd03028">
    <property type="entry name" value="GRX_PICOT_like"/>
    <property type="match status" value="1"/>
</dbReference>
<evidence type="ECO:0000256" key="6">
    <source>
        <dbReference type="ARBA" id="ARBA00067618"/>
    </source>
</evidence>
<protein>
    <recommendedName>
        <fullName evidence="6">Monothiol glutaredoxin-5, mitochondrial</fullName>
    </recommendedName>
</protein>
<proteinExistence type="predicted"/>
<evidence type="ECO:0000256" key="1">
    <source>
        <dbReference type="ARBA" id="ARBA00022714"/>
    </source>
</evidence>
<keyword evidence="2" id="KW-0479">Metal-binding</keyword>
<dbReference type="Proteomes" id="UP001219933">
    <property type="component" value="Chromosome 4"/>
</dbReference>
<dbReference type="Pfam" id="PF00462">
    <property type="entry name" value="Glutaredoxin"/>
    <property type="match status" value="1"/>
</dbReference>
<dbReference type="PANTHER" id="PTHR10293:SF16">
    <property type="entry name" value="GLUTAREDOXIN-RELATED PROTEIN 5, MITOCHONDRIAL"/>
    <property type="match status" value="1"/>
</dbReference>
<feature type="domain" description="Glutaredoxin" evidence="7">
    <location>
        <begin position="51"/>
        <end position="117"/>
    </location>
</feature>
<accession>A0AAF0EST1</accession>
<keyword evidence="4" id="KW-0411">Iron-sulfur</keyword>
<dbReference type="GO" id="GO:0046872">
    <property type="term" value="F:metal ion binding"/>
    <property type="evidence" value="ECO:0007669"/>
    <property type="project" value="UniProtKB-KW"/>
</dbReference>
<sequence>MYALRTASSLLRPTLGASRIAAPALTPRFVRLISDDVRAKIDAAVKQDPLVVFMKGTPDMPQCGFSRAVIQILQMQNVNPDKVATYNCLEDSELRSAIKEYSDWPTIPQVYLDGEFVGGCDIMFSLHQSGELEEMLRKAGLLDAPAPADA</sequence>
<name>A0AAF0EST1_9BASI</name>
<evidence type="ECO:0000256" key="5">
    <source>
        <dbReference type="ARBA" id="ARBA00023284"/>
    </source>
</evidence>
<dbReference type="NCBIfam" id="TIGR00365">
    <property type="entry name" value="Grx4 family monothiol glutaredoxin"/>
    <property type="match status" value="1"/>
</dbReference>
<evidence type="ECO:0000256" key="3">
    <source>
        <dbReference type="ARBA" id="ARBA00023004"/>
    </source>
</evidence>
<reference evidence="8" key="1">
    <citation type="submission" date="2023-03" db="EMBL/GenBank/DDBJ databases">
        <title>Mating type loci evolution in Malassezia.</title>
        <authorList>
            <person name="Coelho M.A."/>
        </authorList>
    </citation>
    <scope>NUCLEOTIDE SEQUENCE</scope>
    <source>
        <strain evidence="8">CBS 11721</strain>
    </source>
</reference>
<dbReference type="Gene3D" id="3.40.30.10">
    <property type="entry name" value="Glutaredoxin"/>
    <property type="match status" value="1"/>
</dbReference>